<dbReference type="PANTHER" id="PTHR43792">
    <property type="entry name" value="GNAT FAMILY, PUTATIVE (AFU_ORTHOLOGUE AFUA_3G00765)-RELATED-RELATED"/>
    <property type="match status" value="1"/>
</dbReference>
<dbReference type="PROSITE" id="PS51186">
    <property type="entry name" value="GNAT"/>
    <property type="match status" value="1"/>
</dbReference>
<dbReference type="OrthoDB" id="9811523at2"/>
<proteinExistence type="predicted"/>
<name>A0A1H0K1R9_9SPHI</name>
<dbReference type="EMBL" id="FNGY01000015">
    <property type="protein sequence ID" value="SDO49692.1"/>
    <property type="molecule type" value="Genomic_DNA"/>
</dbReference>
<dbReference type="AlphaFoldDB" id="A0A1H0K1R9"/>
<dbReference type="Gene3D" id="3.40.630.30">
    <property type="match status" value="1"/>
</dbReference>
<sequence>MFFIESTRLKLIPLTHQLLRLCQVSRPAMEQSLGINISEMQVDPSYKVELDDALVNFWLPKTKTHPKRYQWYTNWEIVDKAANITIGGIGFIGHADENGIVEMGYMIDQQQQRKGYATEAIRAMVDWAFQDEVVEAVIAKTAPGNFPSQKVLLKNGFVQIAGTEKLLAFKKKRR</sequence>
<dbReference type="PANTHER" id="PTHR43792:SF13">
    <property type="entry name" value="ACETYLTRANSFERASE"/>
    <property type="match status" value="1"/>
</dbReference>
<accession>A0A1H0K1R9</accession>
<reference evidence="3" key="1">
    <citation type="submission" date="2016-10" db="EMBL/GenBank/DDBJ databases">
        <authorList>
            <person name="Varghese N."/>
            <person name="Submissions S."/>
        </authorList>
    </citation>
    <scope>NUCLEOTIDE SEQUENCE [LARGE SCALE GENOMIC DNA]</scope>
    <source>
        <strain evidence="3">DSM 19110</strain>
    </source>
</reference>
<keyword evidence="3" id="KW-1185">Reference proteome</keyword>
<evidence type="ECO:0000313" key="3">
    <source>
        <dbReference type="Proteomes" id="UP000183200"/>
    </source>
</evidence>
<dbReference type="InterPro" id="IPR016181">
    <property type="entry name" value="Acyl_CoA_acyltransferase"/>
</dbReference>
<keyword evidence="2" id="KW-0808">Transferase</keyword>
<feature type="domain" description="N-acetyltransferase" evidence="1">
    <location>
        <begin position="35"/>
        <end position="174"/>
    </location>
</feature>
<organism evidence="2 3">
    <name type="scientific">Pedobacter steynii</name>
    <dbReference type="NCBI Taxonomy" id="430522"/>
    <lineage>
        <taxon>Bacteria</taxon>
        <taxon>Pseudomonadati</taxon>
        <taxon>Bacteroidota</taxon>
        <taxon>Sphingobacteriia</taxon>
        <taxon>Sphingobacteriales</taxon>
        <taxon>Sphingobacteriaceae</taxon>
        <taxon>Pedobacter</taxon>
    </lineage>
</organism>
<dbReference type="SUPFAM" id="SSF55729">
    <property type="entry name" value="Acyl-CoA N-acyltransferases (Nat)"/>
    <property type="match status" value="1"/>
</dbReference>
<dbReference type="STRING" id="430522.BFS30_22675"/>
<gene>
    <name evidence="2" type="ORF">SAMN05421820_115137</name>
</gene>
<dbReference type="GO" id="GO:0016747">
    <property type="term" value="F:acyltransferase activity, transferring groups other than amino-acyl groups"/>
    <property type="evidence" value="ECO:0007669"/>
    <property type="project" value="InterPro"/>
</dbReference>
<dbReference type="Proteomes" id="UP000183200">
    <property type="component" value="Unassembled WGS sequence"/>
</dbReference>
<dbReference type="Pfam" id="PF13302">
    <property type="entry name" value="Acetyltransf_3"/>
    <property type="match status" value="1"/>
</dbReference>
<dbReference type="InterPro" id="IPR000182">
    <property type="entry name" value="GNAT_dom"/>
</dbReference>
<protein>
    <submittedName>
        <fullName evidence="2">Acetyltransferase (GNAT) domain-containing protein</fullName>
    </submittedName>
</protein>
<dbReference type="InterPro" id="IPR051531">
    <property type="entry name" value="N-acetyltransferase"/>
</dbReference>
<evidence type="ECO:0000313" key="2">
    <source>
        <dbReference type="EMBL" id="SDO49692.1"/>
    </source>
</evidence>
<evidence type="ECO:0000259" key="1">
    <source>
        <dbReference type="PROSITE" id="PS51186"/>
    </source>
</evidence>